<dbReference type="RefSeq" id="WP_136693039.1">
    <property type="nucleotide sequence ID" value="NZ_SSHH01000002.1"/>
</dbReference>
<dbReference type="InterPro" id="IPR036812">
    <property type="entry name" value="NAD(P)_OxRdtase_dom_sf"/>
</dbReference>
<dbReference type="Gene3D" id="3.20.20.100">
    <property type="entry name" value="NADP-dependent oxidoreductase domain"/>
    <property type="match status" value="1"/>
</dbReference>
<accession>A0A4T3EZ55</accession>
<gene>
    <name evidence="2" type="ORF">E5222_06875</name>
</gene>
<evidence type="ECO:0000313" key="3">
    <source>
        <dbReference type="Proteomes" id="UP000309389"/>
    </source>
</evidence>
<dbReference type="OrthoDB" id="7181835at2"/>
<proteinExistence type="predicted"/>
<comment type="caution">
    <text evidence="2">The sequence shown here is derived from an EMBL/GenBank/DDBJ whole genome shotgun (WGS) entry which is preliminary data.</text>
</comment>
<reference evidence="2 3" key="1">
    <citation type="submission" date="2019-04" db="EMBL/GenBank/DDBJ databases">
        <title>Altererythrobacter aquimixticola sp. nov., isolated from sediment of junction between the ocean and a freshwater spring.</title>
        <authorList>
            <person name="Yoon J.-H."/>
        </authorList>
    </citation>
    <scope>NUCLEOTIDE SEQUENCE [LARGE SCALE GENOMIC DNA]</scope>
    <source>
        <strain evidence="2 3">SSKS-13</strain>
    </source>
</reference>
<dbReference type="PRINTS" id="PR00069">
    <property type="entry name" value="ALDKETRDTASE"/>
</dbReference>
<dbReference type="GO" id="GO:0005829">
    <property type="term" value="C:cytosol"/>
    <property type="evidence" value="ECO:0007669"/>
    <property type="project" value="TreeGrafter"/>
</dbReference>
<dbReference type="Proteomes" id="UP000309389">
    <property type="component" value="Unassembled WGS sequence"/>
</dbReference>
<dbReference type="InterPro" id="IPR050523">
    <property type="entry name" value="AKR_Detox_Biosynth"/>
</dbReference>
<dbReference type="InterPro" id="IPR020471">
    <property type="entry name" value="AKR"/>
</dbReference>
<dbReference type="Pfam" id="PF00248">
    <property type="entry name" value="Aldo_ket_red"/>
    <property type="match status" value="1"/>
</dbReference>
<protein>
    <submittedName>
        <fullName evidence="2">Aldo/keto reductase</fullName>
    </submittedName>
</protein>
<organism evidence="2 3">
    <name type="scientific">Alteraurantiacibacter aquimixticola</name>
    <dbReference type="NCBI Taxonomy" id="2489173"/>
    <lineage>
        <taxon>Bacteria</taxon>
        <taxon>Pseudomonadati</taxon>
        <taxon>Pseudomonadota</taxon>
        <taxon>Alphaproteobacteria</taxon>
        <taxon>Sphingomonadales</taxon>
        <taxon>Erythrobacteraceae</taxon>
        <taxon>Alteraurantiacibacter</taxon>
    </lineage>
</organism>
<dbReference type="PANTHER" id="PTHR43364:SF6">
    <property type="entry name" value="OXIDOREDUCTASE-RELATED"/>
    <property type="match status" value="1"/>
</dbReference>
<dbReference type="PANTHER" id="PTHR43364">
    <property type="entry name" value="NADH-SPECIFIC METHYLGLYOXAL REDUCTASE-RELATED"/>
    <property type="match status" value="1"/>
</dbReference>
<dbReference type="GO" id="GO:0016491">
    <property type="term" value="F:oxidoreductase activity"/>
    <property type="evidence" value="ECO:0007669"/>
    <property type="project" value="InterPro"/>
</dbReference>
<dbReference type="EMBL" id="SSHH01000002">
    <property type="protein sequence ID" value="TIX50019.1"/>
    <property type="molecule type" value="Genomic_DNA"/>
</dbReference>
<dbReference type="InterPro" id="IPR023210">
    <property type="entry name" value="NADP_OxRdtase_dom"/>
</dbReference>
<dbReference type="SUPFAM" id="SSF51430">
    <property type="entry name" value="NAD(P)-linked oxidoreductase"/>
    <property type="match status" value="1"/>
</dbReference>
<keyword evidence="3" id="KW-1185">Reference proteome</keyword>
<name>A0A4T3EZ55_9SPHN</name>
<feature type="domain" description="NADP-dependent oxidoreductase" evidence="1">
    <location>
        <begin position="11"/>
        <end position="305"/>
    </location>
</feature>
<evidence type="ECO:0000259" key="1">
    <source>
        <dbReference type="Pfam" id="PF00248"/>
    </source>
</evidence>
<dbReference type="AlphaFoldDB" id="A0A4T3EZ55"/>
<evidence type="ECO:0000313" key="2">
    <source>
        <dbReference type="EMBL" id="TIX50019.1"/>
    </source>
</evidence>
<sequence length="308" mass="33394">MTDHPSIDGIPLVLGGNVFGFTADEDASFAVLDTFYEAGGRMVDTAQGYSVWVEGHVGGESEAVIGKWLEARGVRAEMKIATKTGMFGKPGDLAPAKVAEELDKSLERLRTDYVDLYYAHRDEEETPQTDVAAGFDALVKAGKVRELGASNYDAARLGSLNAAADAGGHRRFTVLQNEYNMVCREGFPEDLRQLCAEQDIAHFPWFGLAAGFLTGKYRTREDLERHNRGSSIERFFDRGLKVLPALDAVVEETGAEHATVALAWLLAQPGITAPIASASKPEQLAAQFAAVELELTEDQLERLTTAGA</sequence>